<dbReference type="Proteomes" id="UP000234681">
    <property type="component" value="Chromosome 19"/>
</dbReference>
<evidence type="ECO:0000313" key="2">
    <source>
        <dbReference type="Proteomes" id="UP000234681"/>
    </source>
</evidence>
<feature type="non-terminal residue" evidence="1">
    <location>
        <position position="19"/>
    </location>
</feature>
<dbReference type="AlphaFoldDB" id="A6IYQ7"/>
<proteinExistence type="predicted"/>
<dbReference type="EMBL" id="CH473972">
    <property type="protein sequence ID" value="EDL92386.1"/>
    <property type="molecule type" value="Genomic_DNA"/>
</dbReference>
<organism evidence="1 2">
    <name type="scientific">Rattus norvegicus</name>
    <name type="common">Rat</name>
    <dbReference type="NCBI Taxonomy" id="10116"/>
    <lineage>
        <taxon>Eukaryota</taxon>
        <taxon>Metazoa</taxon>
        <taxon>Chordata</taxon>
        <taxon>Craniata</taxon>
        <taxon>Vertebrata</taxon>
        <taxon>Euteleostomi</taxon>
        <taxon>Mammalia</taxon>
        <taxon>Eutheria</taxon>
        <taxon>Euarchontoglires</taxon>
        <taxon>Glires</taxon>
        <taxon>Rodentia</taxon>
        <taxon>Myomorpha</taxon>
        <taxon>Muroidea</taxon>
        <taxon>Muridae</taxon>
        <taxon>Murinae</taxon>
        <taxon>Rattus</taxon>
    </lineage>
</organism>
<evidence type="ECO:0000313" key="1">
    <source>
        <dbReference type="EMBL" id="EDL92386.1"/>
    </source>
</evidence>
<accession>A6IYQ7</accession>
<gene>
    <name evidence="1" type="ORF">rCG_51463</name>
</gene>
<reference evidence="2" key="1">
    <citation type="submission" date="2005-09" db="EMBL/GenBank/DDBJ databases">
        <authorList>
            <person name="Mural R.J."/>
            <person name="Li P.W."/>
            <person name="Adams M.D."/>
            <person name="Amanatides P.G."/>
            <person name="Baden-Tillson H."/>
            <person name="Barnstead M."/>
            <person name="Chin S.H."/>
            <person name="Dew I."/>
            <person name="Evans C.A."/>
            <person name="Ferriera S."/>
            <person name="Flanigan M."/>
            <person name="Fosler C."/>
            <person name="Glodek A."/>
            <person name="Gu Z."/>
            <person name="Holt R.A."/>
            <person name="Jennings D."/>
            <person name="Kraft C.L."/>
            <person name="Lu F."/>
            <person name="Nguyen T."/>
            <person name="Nusskern D.R."/>
            <person name="Pfannkoch C.M."/>
            <person name="Sitter C."/>
            <person name="Sutton G.G."/>
            <person name="Venter J.C."/>
            <person name="Wang Z."/>
            <person name="Woodage T."/>
            <person name="Zheng X.H."/>
            <person name="Zhong F."/>
        </authorList>
    </citation>
    <scope>NUCLEOTIDE SEQUENCE [LARGE SCALE GENOMIC DNA]</scope>
    <source>
        <strain>BN</strain>
        <strain evidence="2">Sprague-Dawley</strain>
    </source>
</reference>
<name>A6IYQ7_RAT</name>
<protein>
    <submittedName>
        <fullName evidence="1">RCG51463</fullName>
    </submittedName>
</protein>
<sequence>MKGFSKLDTILESNMAITY</sequence>